<keyword evidence="1" id="KW-0812">Transmembrane</keyword>
<accession>A0A1X2ICQ8</accession>
<keyword evidence="1" id="KW-1133">Transmembrane helix</keyword>
<evidence type="ECO:0008006" key="4">
    <source>
        <dbReference type="Google" id="ProtNLM"/>
    </source>
</evidence>
<comment type="caution">
    <text evidence="2">The sequence shown here is derived from an EMBL/GenBank/DDBJ whole genome shotgun (WGS) entry which is preliminary data.</text>
</comment>
<dbReference type="Proteomes" id="UP000193560">
    <property type="component" value="Unassembled WGS sequence"/>
</dbReference>
<name>A0A1X2ICQ8_9FUNG</name>
<evidence type="ECO:0000313" key="2">
    <source>
        <dbReference type="EMBL" id="ORZ14090.1"/>
    </source>
</evidence>
<gene>
    <name evidence="2" type="ORF">BCR42DRAFT_377394</name>
</gene>
<organism evidence="2 3">
    <name type="scientific">Absidia repens</name>
    <dbReference type="NCBI Taxonomy" id="90262"/>
    <lineage>
        <taxon>Eukaryota</taxon>
        <taxon>Fungi</taxon>
        <taxon>Fungi incertae sedis</taxon>
        <taxon>Mucoromycota</taxon>
        <taxon>Mucoromycotina</taxon>
        <taxon>Mucoromycetes</taxon>
        <taxon>Mucorales</taxon>
        <taxon>Cunninghamellaceae</taxon>
        <taxon>Absidia</taxon>
    </lineage>
</organism>
<dbReference type="AlphaFoldDB" id="A0A1X2ICQ8"/>
<evidence type="ECO:0000256" key="1">
    <source>
        <dbReference type="SAM" id="Phobius"/>
    </source>
</evidence>
<sequence>MTDTPPTWIRLWFLISSLVVYWDAGFCLLRPHSMEGGSLNFLWRPYNLYSKIDHFYGIQALEANDGFTGAQAFLNVVESTMNLVYLYLAMHPTKYNIHKVNLLGFAAALLTLNKTVLYWLNEIFSGMGHTGHNSLFDFIFLWVIPNGLWIIVPGWIAVTLGQSISRQLEPPIKSD</sequence>
<reference evidence="2 3" key="1">
    <citation type="submission" date="2016-07" db="EMBL/GenBank/DDBJ databases">
        <title>Pervasive Adenine N6-methylation of Active Genes in Fungi.</title>
        <authorList>
            <consortium name="DOE Joint Genome Institute"/>
            <person name="Mondo S.J."/>
            <person name="Dannebaum R.O."/>
            <person name="Kuo R.C."/>
            <person name="Labutti K."/>
            <person name="Haridas S."/>
            <person name="Kuo A."/>
            <person name="Salamov A."/>
            <person name="Ahrendt S.R."/>
            <person name="Lipzen A."/>
            <person name="Sullivan W."/>
            <person name="Andreopoulos W.B."/>
            <person name="Clum A."/>
            <person name="Lindquist E."/>
            <person name="Daum C."/>
            <person name="Ramamoorthy G.K."/>
            <person name="Gryganskyi A."/>
            <person name="Culley D."/>
            <person name="Magnuson J.K."/>
            <person name="James T.Y."/>
            <person name="O'Malley M.A."/>
            <person name="Stajich J.E."/>
            <person name="Spatafora J.W."/>
            <person name="Visel A."/>
            <person name="Grigoriev I.V."/>
        </authorList>
    </citation>
    <scope>NUCLEOTIDE SEQUENCE [LARGE SCALE GENOMIC DNA]</scope>
    <source>
        <strain evidence="2 3">NRRL 1336</strain>
    </source>
</reference>
<feature type="transmembrane region" description="Helical" evidence="1">
    <location>
        <begin position="12"/>
        <end position="29"/>
    </location>
</feature>
<evidence type="ECO:0000313" key="3">
    <source>
        <dbReference type="Proteomes" id="UP000193560"/>
    </source>
</evidence>
<proteinExistence type="predicted"/>
<feature type="transmembrane region" description="Helical" evidence="1">
    <location>
        <begin position="100"/>
        <end position="119"/>
    </location>
</feature>
<dbReference type="STRING" id="90262.A0A1X2ICQ8"/>
<dbReference type="PANTHER" id="PTHR37919">
    <property type="entry name" value="PROTEIN CBG05606"/>
    <property type="match status" value="1"/>
</dbReference>
<feature type="transmembrane region" description="Helical" evidence="1">
    <location>
        <begin position="139"/>
        <end position="158"/>
    </location>
</feature>
<keyword evidence="3" id="KW-1185">Reference proteome</keyword>
<protein>
    <recommendedName>
        <fullName evidence="4">Emopamil-binding protein</fullName>
    </recommendedName>
</protein>
<dbReference type="PANTHER" id="PTHR37919:SF2">
    <property type="entry name" value="EXPERA DOMAIN-CONTAINING PROTEIN"/>
    <property type="match status" value="1"/>
</dbReference>
<keyword evidence="1" id="KW-0472">Membrane</keyword>
<dbReference type="OrthoDB" id="60858at2759"/>
<dbReference type="EMBL" id="MCGE01000015">
    <property type="protein sequence ID" value="ORZ14090.1"/>
    <property type="molecule type" value="Genomic_DNA"/>
</dbReference>